<dbReference type="InParanoid" id="W4JZ98"/>
<protein>
    <recommendedName>
        <fullName evidence="1">Retroviral polymerase SH3-like domain-containing protein</fullName>
    </recommendedName>
</protein>
<evidence type="ECO:0000259" key="1">
    <source>
        <dbReference type="Pfam" id="PF25597"/>
    </source>
</evidence>
<dbReference type="HOGENOM" id="CLU_2503867_0_0_1"/>
<dbReference type="Pfam" id="PF25597">
    <property type="entry name" value="SH3_retrovirus"/>
    <property type="match status" value="1"/>
</dbReference>
<gene>
    <name evidence="2" type="ORF">HETIRDRAFT_50365</name>
</gene>
<dbReference type="GeneID" id="20678143"/>
<proteinExistence type="predicted"/>
<dbReference type="InterPro" id="IPR057670">
    <property type="entry name" value="SH3_retrovirus"/>
</dbReference>
<feature type="domain" description="Retroviral polymerase SH3-like" evidence="1">
    <location>
        <begin position="23"/>
        <end position="82"/>
    </location>
</feature>
<keyword evidence="3" id="KW-1185">Reference proteome</keyword>
<dbReference type="Proteomes" id="UP000030671">
    <property type="component" value="Unassembled WGS sequence"/>
</dbReference>
<dbReference type="EMBL" id="KI925461">
    <property type="protein sequence ID" value="ETW78903.1"/>
    <property type="molecule type" value="Genomic_DNA"/>
</dbReference>
<evidence type="ECO:0000313" key="2">
    <source>
        <dbReference type="EMBL" id="ETW78903.1"/>
    </source>
</evidence>
<sequence>TPYEFWTNSRVSDILYLRMFKYKAFVHISDNKHQKLNILATIVMFIGYEPNTKGYWFWNKTIHLVVVSHDVTFDKSFFPHKPLENI</sequence>
<dbReference type="RefSeq" id="XP_009548778.1">
    <property type="nucleotide sequence ID" value="XM_009550483.1"/>
</dbReference>
<reference evidence="2 3" key="1">
    <citation type="journal article" date="2012" name="New Phytol.">
        <title>Insight into trade-off between wood decay and parasitism from the genome of a fungal forest pathogen.</title>
        <authorList>
            <person name="Olson A."/>
            <person name="Aerts A."/>
            <person name="Asiegbu F."/>
            <person name="Belbahri L."/>
            <person name="Bouzid O."/>
            <person name="Broberg A."/>
            <person name="Canback B."/>
            <person name="Coutinho P.M."/>
            <person name="Cullen D."/>
            <person name="Dalman K."/>
            <person name="Deflorio G."/>
            <person name="van Diepen L.T."/>
            <person name="Dunand C."/>
            <person name="Duplessis S."/>
            <person name="Durling M."/>
            <person name="Gonthier P."/>
            <person name="Grimwood J."/>
            <person name="Fossdal C.G."/>
            <person name="Hansson D."/>
            <person name="Henrissat B."/>
            <person name="Hietala A."/>
            <person name="Himmelstrand K."/>
            <person name="Hoffmeister D."/>
            <person name="Hogberg N."/>
            <person name="James T.Y."/>
            <person name="Karlsson M."/>
            <person name="Kohler A."/>
            <person name="Kues U."/>
            <person name="Lee Y.H."/>
            <person name="Lin Y.C."/>
            <person name="Lind M."/>
            <person name="Lindquist E."/>
            <person name="Lombard V."/>
            <person name="Lucas S."/>
            <person name="Lunden K."/>
            <person name="Morin E."/>
            <person name="Murat C."/>
            <person name="Park J."/>
            <person name="Raffaello T."/>
            <person name="Rouze P."/>
            <person name="Salamov A."/>
            <person name="Schmutz J."/>
            <person name="Solheim H."/>
            <person name="Stahlberg J."/>
            <person name="Velez H."/>
            <person name="de Vries R.P."/>
            <person name="Wiebenga A."/>
            <person name="Woodward S."/>
            <person name="Yakovlev I."/>
            <person name="Garbelotto M."/>
            <person name="Martin F."/>
            <person name="Grigoriev I.V."/>
            <person name="Stenlid J."/>
        </authorList>
    </citation>
    <scope>NUCLEOTIDE SEQUENCE [LARGE SCALE GENOMIC DNA]</scope>
    <source>
        <strain evidence="2 3">TC 32-1</strain>
    </source>
</reference>
<feature type="non-terminal residue" evidence="2">
    <location>
        <position position="1"/>
    </location>
</feature>
<dbReference type="KEGG" id="hir:HETIRDRAFT_50365"/>
<dbReference type="AlphaFoldDB" id="W4JZ98"/>
<organism evidence="2 3">
    <name type="scientific">Heterobasidion irregulare (strain TC 32-1)</name>
    <dbReference type="NCBI Taxonomy" id="747525"/>
    <lineage>
        <taxon>Eukaryota</taxon>
        <taxon>Fungi</taxon>
        <taxon>Dikarya</taxon>
        <taxon>Basidiomycota</taxon>
        <taxon>Agaricomycotina</taxon>
        <taxon>Agaricomycetes</taxon>
        <taxon>Russulales</taxon>
        <taxon>Bondarzewiaceae</taxon>
        <taxon>Heterobasidion</taxon>
        <taxon>Heterobasidion annosum species complex</taxon>
    </lineage>
</organism>
<name>W4JZ98_HETIT</name>
<accession>W4JZ98</accession>
<dbReference type="OrthoDB" id="2610795at2759"/>
<evidence type="ECO:0000313" key="3">
    <source>
        <dbReference type="Proteomes" id="UP000030671"/>
    </source>
</evidence>